<dbReference type="EMBL" id="JACHJW010000001">
    <property type="protein sequence ID" value="MBB4959284.1"/>
    <property type="molecule type" value="Genomic_DNA"/>
</dbReference>
<feature type="chain" id="PRO_5038777523" evidence="2">
    <location>
        <begin position="28"/>
        <end position="157"/>
    </location>
</feature>
<evidence type="ECO:0000256" key="1">
    <source>
        <dbReference type="SAM" id="MobiDB-lite"/>
    </source>
</evidence>
<protein>
    <submittedName>
        <fullName evidence="3">Uncharacterized protein</fullName>
    </submittedName>
</protein>
<comment type="caution">
    <text evidence="3">The sequence shown here is derived from an EMBL/GenBank/DDBJ whole genome shotgun (WGS) entry which is preliminary data.</text>
</comment>
<organism evidence="3 4">
    <name type="scientific">Micromonospora polyrhachis</name>
    <dbReference type="NCBI Taxonomy" id="1282883"/>
    <lineage>
        <taxon>Bacteria</taxon>
        <taxon>Bacillati</taxon>
        <taxon>Actinomycetota</taxon>
        <taxon>Actinomycetes</taxon>
        <taxon>Micromonosporales</taxon>
        <taxon>Micromonosporaceae</taxon>
        <taxon>Micromonospora</taxon>
    </lineage>
</organism>
<feature type="region of interest" description="Disordered" evidence="1">
    <location>
        <begin position="31"/>
        <end position="64"/>
    </location>
</feature>
<feature type="signal peptide" evidence="2">
    <location>
        <begin position="1"/>
        <end position="27"/>
    </location>
</feature>
<evidence type="ECO:0000313" key="3">
    <source>
        <dbReference type="EMBL" id="MBB4959284.1"/>
    </source>
</evidence>
<proteinExistence type="predicted"/>
<name>A0A7W7WPZ2_9ACTN</name>
<accession>A0A7W7WPZ2</accession>
<dbReference type="AlphaFoldDB" id="A0A7W7WPZ2"/>
<keyword evidence="4" id="KW-1185">Reference proteome</keyword>
<keyword evidence="2" id="KW-0732">Signal</keyword>
<sequence>MTVTVKPQQRRSLRLAAVLAGLTIATAGCGSDEPADTGTTASTPATPIAGTSTPTATPSRQGDGCPVDEKTLYTALKANKELVDVIDRSLSGVRNAVCHRGYATAYTVVKDADSLAVAYRYDAGAGTWQALAAGSDAVCTDLVPTAIIPHLPGCVGS</sequence>
<feature type="compositionally biased region" description="Polar residues" evidence="1">
    <location>
        <begin position="37"/>
        <end position="60"/>
    </location>
</feature>
<reference evidence="3 4" key="1">
    <citation type="submission" date="2020-08" db="EMBL/GenBank/DDBJ databases">
        <title>Sequencing the genomes of 1000 actinobacteria strains.</title>
        <authorList>
            <person name="Klenk H.-P."/>
        </authorList>
    </citation>
    <scope>NUCLEOTIDE SEQUENCE [LARGE SCALE GENOMIC DNA]</scope>
    <source>
        <strain evidence="3 4">DSM 45886</strain>
    </source>
</reference>
<evidence type="ECO:0000313" key="4">
    <source>
        <dbReference type="Proteomes" id="UP000578819"/>
    </source>
</evidence>
<dbReference type="PROSITE" id="PS51257">
    <property type="entry name" value="PROKAR_LIPOPROTEIN"/>
    <property type="match status" value="1"/>
</dbReference>
<dbReference type="Proteomes" id="UP000578819">
    <property type="component" value="Unassembled WGS sequence"/>
</dbReference>
<evidence type="ECO:0000256" key="2">
    <source>
        <dbReference type="SAM" id="SignalP"/>
    </source>
</evidence>
<dbReference type="RefSeq" id="WP_184535240.1">
    <property type="nucleotide sequence ID" value="NZ_JACHJW010000001.1"/>
</dbReference>
<gene>
    <name evidence="3" type="ORF">FHR38_003017</name>
</gene>